<feature type="region of interest" description="Disordered" evidence="9">
    <location>
        <begin position="50"/>
        <end position="72"/>
    </location>
</feature>
<comment type="subcellular location">
    <subcellularLocation>
        <location evidence="8">Secreted</location>
    </subcellularLocation>
</comment>
<dbReference type="Gene3D" id="1.10.390.10">
    <property type="entry name" value="Neutral Protease Domain 2"/>
    <property type="match status" value="1"/>
</dbReference>
<keyword evidence="8" id="KW-0964">Secreted</keyword>
<dbReference type="InterPro" id="IPR027268">
    <property type="entry name" value="Peptidase_M4/M1_CTD_sf"/>
</dbReference>
<evidence type="ECO:0000259" key="11">
    <source>
        <dbReference type="Pfam" id="PF02868"/>
    </source>
</evidence>
<keyword evidence="4 8" id="KW-0378">Hydrolase</keyword>
<dbReference type="InterPro" id="IPR023612">
    <property type="entry name" value="Peptidase_M4"/>
</dbReference>
<feature type="active site" evidence="7">
    <location>
        <position position="170"/>
    </location>
</feature>
<keyword evidence="3" id="KW-0479">Metal-binding</keyword>
<evidence type="ECO:0000256" key="6">
    <source>
        <dbReference type="ARBA" id="ARBA00023049"/>
    </source>
</evidence>
<dbReference type="InterPro" id="IPR001570">
    <property type="entry name" value="Peptidase_M4_C_domain"/>
</dbReference>
<evidence type="ECO:0000256" key="8">
    <source>
        <dbReference type="RuleBase" id="RU366073"/>
    </source>
</evidence>
<dbReference type="PANTHER" id="PTHR43579:SF1">
    <property type="entry name" value="NEUTRAL METALLOPROTEINASE"/>
    <property type="match status" value="1"/>
</dbReference>
<dbReference type="Proteomes" id="UP001157160">
    <property type="component" value="Unassembled WGS sequence"/>
</dbReference>
<dbReference type="CDD" id="cd09597">
    <property type="entry name" value="M4_TLP"/>
    <property type="match status" value="1"/>
</dbReference>
<evidence type="ECO:0000256" key="7">
    <source>
        <dbReference type="PIRSR" id="PIRSR623612-1"/>
    </source>
</evidence>
<comment type="cofactor">
    <cofactor evidence="8">
        <name>Zn(2+)</name>
        <dbReference type="ChEBI" id="CHEBI:29105"/>
    </cofactor>
</comment>
<dbReference type="Pfam" id="PF01447">
    <property type="entry name" value="Peptidase_M4"/>
    <property type="match status" value="1"/>
</dbReference>
<keyword evidence="2 8" id="KW-0645">Protease</keyword>
<dbReference type="GO" id="GO:0004222">
    <property type="term" value="F:metalloendopeptidase activity"/>
    <property type="evidence" value="ECO:0007669"/>
    <property type="project" value="UniProtKB-UniRule"/>
</dbReference>
<dbReference type="GO" id="GO:0046872">
    <property type="term" value="F:metal ion binding"/>
    <property type="evidence" value="ECO:0007669"/>
    <property type="project" value="UniProtKB-UniRule"/>
</dbReference>
<dbReference type="GO" id="GO:0005576">
    <property type="term" value="C:extracellular region"/>
    <property type="evidence" value="ECO:0007669"/>
    <property type="project" value="UniProtKB-SubCell"/>
</dbReference>
<dbReference type="AlphaFoldDB" id="A0AA37UI90"/>
<evidence type="ECO:0000256" key="5">
    <source>
        <dbReference type="ARBA" id="ARBA00022833"/>
    </source>
</evidence>
<dbReference type="RefSeq" id="WP_284231686.1">
    <property type="nucleotide sequence ID" value="NZ_BSUL01000001.1"/>
</dbReference>
<dbReference type="Pfam" id="PF02868">
    <property type="entry name" value="Peptidase_M4_C"/>
    <property type="match status" value="1"/>
</dbReference>
<evidence type="ECO:0000256" key="9">
    <source>
        <dbReference type="SAM" id="MobiDB-lite"/>
    </source>
</evidence>
<evidence type="ECO:0000313" key="12">
    <source>
        <dbReference type="EMBL" id="GMA28331.1"/>
    </source>
</evidence>
<comment type="similarity">
    <text evidence="1 8">Belongs to the peptidase M4 family.</text>
</comment>
<feature type="domain" description="Peptidase M4" evidence="10">
    <location>
        <begin position="93"/>
        <end position="177"/>
    </location>
</feature>
<evidence type="ECO:0000256" key="2">
    <source>
        <dbReference type="ARBA" id="ARBA00022670"/>
    </source>
</evidence>
<gene>
    <name evidence="12" type="ORF">GCM10025874_15840</name>
</gene>
<feature type="active site" description="Proton donor" evidence="7">
    <location>
        <position position="271"/>
    </location>
</feature>
<evidence type="ECO:0000259" key="10">
    <source>
        <dbReference type="Pfam" id="PF01447"/>
    </source>
</evidence>
<dbReference type="EC" id="3.4.24.-" evidence="8"/>
<dbReference type="GO" id="GO:0006508">
    <property type="term" value="P:proteolysis"/>
    <property type="evidence" value="ECO:0007669"/>
    <property type="project" value="UniProtKB-KW"/>
</dbReference>
<dbReference type="PANTHER" id="PTHR43579">
    <property type="match status" value="1"/>
</dbReference>
<keyword evidence="5 8" id="KW-0862">Zinc</keyword>
<evidence type="ECO:0000256" key="1">
    <source>
        <dbReference type="ARBA" id="ARBA00009388"/>
    </source>
</evidence>
<sequence>MARFIVPPYLLHRLAETDDPRFGRASAAARFSLQEAADFRAARRVAPLRPRSTLVAEPGTDEPAGPARSIGDAQGAEQLPGVLVRSEGQPSNGDVAVDEAYDGLGETYAFFAEVFGRRSIDDAELPLDATVHFGRDYDNAFWDGERMVFGDGDGEVFNRFTASLSVIGHELAHGVIQHSGDLVYQGQSGALNESIADVIGVLVEQYSRGQNAADASWLVGEGLFTAEVQGSALRSMSAPGTAYDDDVLGKDPQPGHMDDYVATSDDNGGVHINSGIPNRAFFLAATKLGGRAWETAGRIWYDTLTSGRVTPTMDFSAFAVATVATAAEQYGDGSGEAAAVIEAWEGVGLVLG</sequence>
<protein>
    <recommendedName>
        <fullName evidence="8">Neutral metalloproteinase</fullName>
        <ecNumber evidence="8">3.4.24.-</ecNumber>
    </recommendedName>
</protein>
<keyword evidence="6 8" id="KW-0482">Metalloprotease</keyword>
<dbReference type="PRINTS" id="PR00730">
    <property type="entry name" value="THERMOLYSIN"/>
</dbReference>
<dbReference type="Gene3D" id="3.10.170.10">
    <property type="match status" value="1"/>
</dbReference>
<comment type="caution">
    <text evidence="12">The sequence shown here is derived from an EMBL/GenBank/DDBJ whole genome shotgun (WGS) entry which is preliminary data.</text>
</comment>
<dbReference type="InterPro" id="IPR052759">
    <property type="entry name" value="Metalloprotease_M4"/>
</dbReference>
<organism evidence="12 13">
    <name type="scientific">Arenivirga flava</name>
    <dbReference type="NCBI Taxonomy" id="1930060"/>
    <lineage>
        <taxon>Bacteria</taxon>
        <taxon>Bacillati</taxon>
        <taxon>Actinomycetota</taxon>
        <taxon>Actinomycetes</taxon>
        <taxon>Micrococcales</taxon>
        <taxon>Microbacteriaceae</taxon>
        <taxon>Arenivirga</taxon>
    </lineage>
</organism>
<reference evidence="12 13" key="1">
    <citation type="journal article" date="2014" name="Int. J. Syst. Evol. Microbiol.">
        <title>Complete genome sequence of Corynebacterium casei LMG S-19264T (=DSM 44701T), isolated from a smear-ripened cheese.</title>
        <authorList>
            <consortium name="US DOE Joint Genome Institute (JGI-PGF)"/>
            <person name="Walter F."/>
            <person name="Albersmeier A."/>
            <person name="Kalinowski J."/>
            <person name="Ruckert C."/>
        </authorList>
    </citation>
    <scope>NUCLEOTIDE SEQUENCE [LARGE SCALE GENOMIC DNA]</scope>
    <source>
        <strain evidence="12 13">NBRC 112289</strain>
    </source>
</reference>
<proteinExistence type="inferred from homology"/>
<dbReference type="EMBL" id="BSUL01000001">
    <property type="protein sequence ID" value="GMA28331.1"/>
    <property type="molecule type" value="Genomic_DNA"/>
</dbReference>
<dbReference type="InterPro" id="IPR013856">
    <property type="entry name" value="Peptidase_M4_domain"/>
</dbReference>
<dbReference type="SUPFAM" id="SSF55486">
    <property type="entry name" value="Metalloproteases ('zincins'), catalytic domain"/>
    <property type="match status" value="1"/>
</dbReference>
<accession>A0AA37UI90</accession>
<evidence type="ECO:0000256" key="3">
    <source>
        <dbReference type="ARBA" id="ARBA00022723"/>
    </source>
</evidence>
<feature type="domain" description="Peptidase M4 C-terminal" evidence="11">
    <location>
        <begin position="181"/>
        <end position="348"/>
    </location>
</feature>
<evidence type="ECO:0000256" key="4">
    <source>
        <dbReference type="ARBA" id="ARBA00022801"/>
    </source>
</evidence>
<name>A0AA37UI90_9MICO</name>
<evidence type="ECO:0000313" key="13">
    <source>
        <dbReference type="Proteomes" id="UP001157160"/>
    </source>
</evidence>
<comment type="function">
    <text evidence="8">Extracellular zinc metalloprotease.</text>
</comment>
<keyword evidence="13" id="KW-1185">Reference proteome</keyword>